<name>A0A411YY59_9RHOB</name>
<dbReference type="EMBL" id="QWEY01000012">
    <property type="protein sequence ID" value="RGP35801.1"/>
    <property type="molecule type" value="Genomic_DNA"/>
</dbReference>
<gene>
    <name evidence="1" type="ORF">D1012_18620</name>
</gene>
<evidence type="ECO:0008006" key="3">
    <source>
        <dbReference type="Google" id="ProtNLM"/>
    </source>
</evidence>
<comment type="caution">
    <text evidence="1">The sequence shown here is derived from an EMBL/GenBank/DDBJ whole genome shotgun (WGS) entry which is preliminary data.</text>
</comment>
<dbReference type="OrthoDB" id="7872964at2"/>
<evidence type="ECO:0000313" key="1">
    <source>
        <dbReference type="EMBL" id="RGP35801.1"/>
    </source>
</evidence>
<evidence type="ECO:0000313" key="2">
    <source>
        <dbReference type="Proteomes" id="UP000284547"/>
    </source>
</evidence>
<dbReference type="RefSeq" id="WP_118155627.1">
    <property type="nucleotide sequence ID" value="NZ_QWEY01000012.1"/>
</dbReference>
<proteinExistence type="predicted"/>
<organism evidence="1 2">
    <name type="scientific">Pseudotabrizicola alkalilacus</name>
    <dbReference type="NCBI Taxonomy" id="2305252"/>
    <lineage>
        <taxon>Bacteria</taxon>
        <taxon>Pseudomonadati</taxon>
        <taxon>Pseudomonadota</taxon>
        <taxon>Alphaproteobacteria</taxon>
        <taxon>Rhodobacterales</taxon>
        <taxon>Paracoccaceae</taxon>
        <taxon>Pseudotabrizicola</taxon>
    </lineage>
</organism>
<dbReference type="Proteomes" id="UP000284547">
    <property type="component" value="Unassembled WGS sequence"/>
</dbReference>
<accession>A0A411YY59</accession>
<protein>
    <recommendedName>
        <fullName evidence="3">Flagellar protein FlgN</fullName>
    </recommendedName>
</protein>
<keyword evidence="2" id="KW-1185">Reference proteome</keyword>
<reference evidence="1 2" key="1">
    <citation type="submission" date="2018-08" db="EMBL/GenBank/DDBJ databases">
        <title>Flavobacterium tibetense sp. nov., isolated from a wetland YonghuCo on Tibetan Plateau.</title>
        <authorList>
            <person name="Phurbu D."/>
            <person name="Lu H."/>
            <person name="Xing P."/>
        </authorList>
    </citation>
    <scope>NUCLEOTIDE SEQUENCE [LARGE SCALE GENOMIC DNA]</scope>
    <source>
        <strain evidence="1 2">DJC</strain>
    </source>
</reference>
<dbReference type="AlphaFoldDB" id="A0A411YY59"/>
<sequence length="106" mass="11280">MTKKIDTILADVRNSLMAGNYGQLATLIPALETAEAQVPSNDLARLKALKAEAERTAHCLQAALSGVRAARRRVAEISEAAKGLTTYDREGHKATVPNGAPASRRV</sequence>